<proteinExistence type="predicted"/>
<name>A0A6A3IKS1_9STRA</name>
<reference evidence="2 3" key="1">
    <citation type="submission" date="2018-09" db="EMBL/GenBank/DDBJ databases">
        <title>Genomic investigation of the strawberry pathogen Phytophthora fragariae indicates pathogenicity is determined by transcriptional variation in three key races.</title>
        <authorList>
            <person name="Adams T.M."/>
            <person name="Armitage A.D."/>
            <person name="Sobczyk M.K."/>
            <person name="Bates H.J."/>
            <person name="Dunwell J.M."/>
            <person name="Nellist C.F."/>
            <person name="Harrison R.J."/>
        </authorList>
    </citation>
    <scope>NUCLEOTIDE SEQUENCE [LARGE SCALE GENOMIC DNA]</scope>
    <source>
        <strain evidence="2 3">SCRP249</strain>
    </source>
</reference>
<comment type="caution">
    <text evidence="2">The sequence shown here is derived from an EMBL/GenBank/DDBJ whole genome shotgun (WGS) entry which is preliminary data.</text>
</comment>
<sequence>MVTSVTSSGLGTVTLGKEVSRSSAGRGNNMGYSSIFGNGSILVGGSLLTGAGRLARPVGVDHVHGGHGECGADIASVSSRLLMGSSVAVSGAVIVSRHQTRSMSSGQQHQGPDQLQQVNQQGVGQQQPQAAGAAVTTRLIEGYLRQNQNPQWAELNQFARYALLFGMLPKDSKKCAEWRMRAKCGDHLNKRRQSAHMPVKFDYADNIVMKWHLKLAHLNEAAMKKMVKDGMTDGLDRLTLRGIHSSVLHVKKRRTRRCLLSTSKGNVPLSVEHA</sequence>
<dbReference type="EMBL" id="QXFV01002774">
    <property type="protein sequence ID" value="KAE8983526.1"/>
    <property type="molecule type" value="Genomic_DNA"/>
</dbReference>
<accession>A0A6A3IKS1</accession>
<evidence type="ECO:0000313" key="3">
    <source>
        <dbReference type="Proteomes" id="UP000429607"/>
    </source>
</evidence>
<evidence type="ECO:0000313" key="2">
    <source>
        <dbReference type="EMBL" id="KAE8983526.1"/>
    </source>
</evidence>
<feature type="region of interest" description="Disordered" evidence="1">
    <location>
        <begin position="98"/>
        <end position="117"/>
    </location>
</feature>
<dbReference type="AlphaFoldDB" id="A0A6A3IKS1"/>
<evidence type="ECO:0008006" key="4">
    <source>
        <dbReference type="Google" id="ProtNLM"/>
    </source>
</evidence>
<feature type="compositionally biased region" description="Low complexity" evidence="1">
    <location>
        <begin position="107"/>
        <end position="117"/>
    </location>
</feature>
<organism evidence="2 3">
    <name type="scientific">Phytophthora rubi</name>
    <dbReference type="NCBI Taxonomy" id="129364"/>
    <lineage>
        <taxon>Eukaryota</taxon>
        <taxon>Sar</taxon>
        <taxon>Stramenopiles</taxon>
        <taxon>Oomycota</taxon>
        <taxon>Peronosporomycetes</taxon>
        <taxon>Peronosporales</taxon>
        <taxon>Peronosporaceae</taxon>
        <taxon>Phytophthora</taxon>
    </lineage>
</organism>
<gene>
    <name evidence="2" type="ORF">PR001_g23423</name>
</gene>
<dbReference type="Proteomes" id="UP000429607">
    <property type="component" value="Unassembled WGS sequence"/>
</dbReference>
<evidence type="ECO:0000256" key="1">
    <source>
        <dbReference type="SAM" id="MobiDB-lite"/>
    </source>
</evidence>
<protein>
    <recommendedName>
        <fullName evidence="4">GAG-pre-integrase domain-containing protein</fullName>
    </recommendedName>
</protein>